<dbReference type="EMBL" id="CALNXI010000653">
    <property type="protein sequence ID" value="CAH3030747.1"/>
    <property type="molecule type" value="Genomic_DNA"/>
</dbReference>
<comment type="caution">
    <text evidence="1">The sequence shown here is derived from an EMBL/GenBank/DDBJ whole genome shotgun (WGS) entry which is preliminary data.</text>
</comment>
<name>A0ABN8MLW1_9CNID</name>
<sequence>MKPKSKQVSPRAQDALKRGYNQKEIDYLFNSIVLPNISYGLAVCGAAKAERPTIQRFLDRCKKRRYILHSIDIHDLSEKHDKKIRTKVIGLEGHVTHFMTCYHLRRKSTVKPTVNTTRFMCSFANRQIFKD</sequence>
<dbReference type="Proteomes" id="UP001159427">
    <property type="component" value="Unassembled WGS sequence"/>
</dbReference>
<reference evidence="1 3" key="1">
    <citation type="submission" date="2022-05" db="EMBL/GenBank/DDBJ databases">
        <authorList>
            <consortium name="Genoscope - CEA"/>
            <person name="William W."/>
        </authorList>
    </citation>
    <scope>NUCLEOTIDE SEQUENCE [LARGE SCALE GENOMIC DNA]</scope>
</reference>
<proteinExistence type="predicted"/>
<keyword evidence="3" id="KW-1185">Reference proteome</keyword>
<evidence type="ECO:0000313" key="2">
    <source>
        <dbReference type="EMBL" id="CAH3030749.1"/>
    </source>
</evidence>
<dbReference type="EMBL" id="CALNXI010000653">
    <property type="protein sequence ID" value="CAH3030749.1"/>
    <property type="molecule type" value="Genomic_DNA"/>
</dbReference>
<feature type="non-terminal residue" evidence="1">
    <location>
        <position position="131"/>
    </location>
</feature>
<evidence type="ECO:0000313" key="3">
    <source>
        <dbReference type="Proteomes" id="UP001159427"/>
    </source>
</evidence>
<evidence type="ECO:0000313" key="1">
    <source>
        <dbReference type="EMBL" id="CAH3030747.1"/>
    </source>
</evidence>
<organism evidence="1 3">
    <name type="scientific">Porites evermanni</name>
    <dbReference type="NCBI Taxonomy" id="104178"/>
    <lineage>
        <taxon>Eukaryota</taxon>
        <taxon>Metazoa</taxon>
        <taxon>Cnidaria</taxon>
        <taxon>Anthozoa</taxon>
        <taxon>Hexacorallia</taxon>
        <taxon>Scleractinia</taxon>
        <taxon>Fungiina</taxon>
        <taxon>Poritidae</taxon>
        <taxon>Porites</taxon>
    </lineage>
</organism>
<gene>
    <name evidence="1" type="ORF">PEVE_00038472</name>
    <name evidence="2" type="ORF">PEVE_00038474</name>
</gene>
<protein>
    <submittedName>
        <fullName evidence="1">Uncharacterized protein</fullName>
    </submittedName>
</protein>
<accession>A0ABN8MLW1</accession>